<accession>A0AAN9A850</accession>
<dbReference type="Proteomes" id="UP001381693">
    <property type="component" value="Unassembled WGS sequence"/>
</dbReference>
<comment type="caution">
    <text evidence="1">The sequence shown here is derived from an EMBL/GenBank/DDBJ whole genome shotgun (WGS) entry which is preliminary data.</text>
</comment>
<organism evidence="1 2">
    <name type="scientific">Halocaridina rubra</name>
    <name type="common">Hawaiian red shrimp</name>
    <dbReference type="NCBI Taxonomy" id="373956"/>
    <lineage>
        <taxon>Eukaryota</taxon>
        <taxon>Metazoa</taxon>
        <taxon>Ecdysozoa</taxon>
        <taxon>Arthropoda</taxon>
        <taxon>Crustacea</taxon>
        <taxon>Multicrustacea</taxon>
        <taxon>Malacostraca</taxon>
        <taxon>Eumalacostraca</taxon>
        <taxon>Eucarida</taxon>
        <taxon>Decapoda</taxon>
        <taxon>Pleocyemata</taxon>
        <taxon>Caridea</taxon>
        <taxon>Atyoidea</taxon>
        <taxon>Atyidae</taxon>
        <taxon>Halocaridina</taxon>
    </lineage>
</organism>
<gene>
    <name evidence="1" type="ORF">SK128_020355</name>
</gene>
<reference evidence="1 2" key="1">
    <citation type="submission" date="2023-11" db="EMBL/GenBank/DDBJ databases">
        <title>Halocaridina rubra genome assembly.</title>
        <authorList>
            <person name="Smith C."/>
        </authorList>
    </citation>
    <scope>NUCLEOTIDE SEQUENCE [LARGE SCALE GENOMIC DNA]</scope>
    <source>
        <strain evidence="1">EP-1</strain>
        <tissue evidence="1">Whole</tissue>
    </source>
</reference>
<proteinExistence type="predicted"/>
<sequence length="202" mass="22678">MKGFPSLQRYNSQNFRISGEHSAEDCTDAPYEQSSLSYSRYSLSSGHGSHNNILSNGPMSLGCTSTRNYNSHGPMSLGSNTAMNTSYNGAMCSSMNDSCAKCLSSQHLLDSYGEGALKRAHSLKTAIYPPTSMTSLNRSFSARYVSSRQKQEEIERVLEEKKKEQTWCDPPVLPTPKAQRKKQENQHWLEPGHNVFYKNEDY</sequence>
<protein>
    <submittedName>
        <fullName evidence="1">Uncharacterized protein</fullName>
    </submittedName>
</protein>
<keyword evidence="2" id="KW-1185">Reference proteome</keyword>
<dbReference type="AlphaFoldDB" id="A0AAN9A850"/>
<name>A0AAN9A850_HALRR</name>
<dbReference type="EMBL" id="JAXCGZ010013210">
    <property type="protein sequence ID" value="KAK7073387.1"/>
    <property type="molecule type" value="Genomic_DNA"/>
</dbReference>
<evidence type="ECO:0000313" key="1">
    <source>
        <dbReference type="EMBL" id="KAK7073387.1"/>
    </source>
</evidence>
<evidence type="ECO:0000313" key="2">
    <source>
        <dbReference type="Proteomes" id="UP001381693"/>
    </source>
</evidence>